<keyword evidence="2" id="KW-1185">Reference proteome</keyword>
<sequence>MGTDSFAEIWGKTMNANTEIRSILNEIADQLHPVMPGDDAIEAHRRIQERTPHRMAIECRRAAALPGDRPPKEWVAFLIMASRTLNDVRFNLHLAEYQERLEGFYGPFDPQDMKPDTNNFDRGRAELLRQVQAPQG</sequence>
<reference evidence="1 2" key="1">
    <citation type="submission" date="2018-09" db="EMBL/GenBank/DDBJ databases">
        <title>Marinorhizobium profundi gen. nov., sp. nov., isolated from a deep-sea sediment sample from the New Britain Trench and proposal of Marinorhizobiaceae fam. nov. in the order Rhizobiales of the class Alphaproteobacteria.</title>
        <authorList>
            <person name="Cao J."/>
        </authorList>
    </citation>
    <scope>NUCLEOTIDE SEQUENCE [LARGE SCALE GENOMIC DNA]</scope>
    <source>
        <strain evidence="1 2">WS11</strain>
    </source>
</reference>
<dbReference type="KEGG" id="abaw:D5400_14030"/>
<dbReference type="AlphaFoldDB" id="A0A3Q8XPC9"/>
<gene>
    <name evidence="1" type="ORF">D5400_14030</name>
</gene>
<organism evidence="1 2">
    <name type="scientific">Georhizobium profundi</name>
    <dbReference type="NCBI Taxonomy" id="2341112"/>
    <lineage>
        <taxon>Bacteria</taxon>
        <taxon>Pseudomonadati</taxon>
        <taxon>Pseudomonadota</taxon>
        <taxon>Alphaproteobacteria</taxon>
        <taxon>Hyphomicrobiales</taxon>
        <taxon>Rhizobiaceae</taxon>
        <taxon>Georhizobium</taxon>
    </lineage>
</organism>
<name>A0A3Q8XPC9_9HYPH</name>
<proteinExistence type="predicted"/>
<dbReference type="Proteomes" id="UP000268192">
    <property type="component" value="Chromosome"/>
</dbReference>
<dbReference type="EMBL" id="CP032509">
    <property type="protein sequence ID" value="AZN72246.1"/>
    <property type="molecule type" value="Genomic_DNA"/>
</dbReference>
<accession>A0A3Q8XPC9</accession>
<evidence type="ECO:0000313" key="2">
    <source>
        <dbReference type="Proteomes" id="UP000268192"/>
    </source>
</evidence>
<evidence type="ECO:0000313" key="1">
    <source>
        <dbReference type="EMBL" id="AZN72246.1"/>
    </source>
</evidence>
<protein>
    <submittedName>
        <fullName evidence="1">Uncharacterized protein</fullName>
    </submittedName>
</protein>